<reference evidence="1" key="1">
    <citation type="submission" date="2022-11" db="EMBL/GenBank/DDBJ databases">
        <title>Lacinutrix neustonica HL-RS19T sp. nov., isolated from the surface microlayer sample of brackish Lake Shihwa.</title>
        <authorList>
            <person name="Choi J.Y."/>
            <person name="Hwang C.Y."/>
        </authorList>
    </citation>
    <scope>NUCLEOTIDE SEQUENCE</scope>
    <source>
        <strain evidence="1">HL-RS19</strain>
    </source>
</reference>
<dbReference type="Proteomes" id="UP001164705">
    <property type="component" value="Chromosome"/>
</dbReference>
<gene>
    <name evidence="1" type="ORF">N7U66_20265</name>
</gene>
<dbReference type="Gene3D" id="2.60.40.1120">
    <property type="entry name" value="Carboxypeptidase-like, regulatory domain"/>
    <property type="match status" value="1"/>
</dbReference>
<evidence type="ECO:0000313" key="1">
    <source>
        <dbReference type="EMBL" id="WAC02087.1"/>
    </source>
</evidence>
<dbReference type="SUPFAM" id="SSF49464">
    <property type="entry name" value="Carboxypeptidase regulatory domain-like"/>
    <property type="match status" value="1"/>
</dbReference>
<keyword evidence="1" id="KW-0121">Carboxypeptidase</keyword>
<dbReference type="EMBL" id="CP113088">
    <property type="protein sequence ID" value="WAC02087.1"/>
    <property type="molecule type" value="Genomic_DNA"/>
</dbReference>
<dbReference type="InterPro" id="IPR008969">
    <property type="entry name" value="CarboxyPept-like_regulatory"/>
</dbReference>
<accession>A0A9E8SDT2</accession>
<evidence type="ECO:0000313" key="2">
    <source>
        <dbReference type="Proteomes" id="UP001164705"/>
    </source>
</evidence>
<dbReference type="AlphaFoldDB" id="A0A9E8SDT2"/>
<dbReference type="Pfam" id="PF13715">
    <property type="entry name" value="CarbopepD_reg_2"/>
    <property type="match status" value="1"/>
</dbReference>
<dbReference type="KEGG" id="lnu:N7U66_20265"/>
<name>A0A9E8SDT2_9FLAO</name>
<keyword evidence="2" id="KW-1185">Reference proteome</keyword>
<dbReference type="GO" id="GO:0004180">
    <property type="term" value="F:carboxypeptidase activity"/>
    <property type="evidence" value="ECO:0007669"/>
    <property type="project" value="UniProtKB-KW"/>
</dbReference>
<sequence>MSVFIDNTYIGTTTNEEGNYALDITKPGDYTVVFQYLGYKTLRKKITIDRFPFLLNTTLVEEDISLQEVVINSEENPAIQIIRHAIAKRVEHLEKTETYLANFYSRGLIKIKDAP</sequence>
<organism evidence="1 2">
    <name type="scientific">Lacinutrix neustonica</name>
    <dbReference type="NCBI Taxonomy" id="2980107"/>
    <lineage>
        <taxon>Bacteria</taxon>
        <taxon>Pseudomonadati</taxon>
        <taxon>Bacteroidota</taxon>
        <taxon>Flavobacteriia</taxon>
        <taxon>Flavobacteriales</taxon>
        <taxon>Flavobacteriaceae</taxon>
        <taxon>Lacinutrix</taxon>
    </lineage>
</organism>
<protein>
    <submittedName>
        <fullName evidence="1">Carboxypeptidase-like regulatory domain-containing protein</fullName>
    </submittedName>
</protein>
<dbReference type="RefSeq" id="WP_267676684.1">
    <property type="nucleotide sequence ID" value="NZ_CP113088.1"/>
</dbReference>
<keyword evidence="1" id="KW-0645">Protease</keyword>
<proteinExistence type="predicted"/>
<keyword evidence="1" id="KW-0378">Hydrolase</keyword>